<dbReference type="PANTHER" id="PTHR11731:SF193">
    <property type="entry name" value="DIPEPTIDYL PEPTIDASE 9"/>
    <property type="match status" value="1"/>
</dbReference>
<feature type="chain" id="PRO_5046348686" evidence="2">
    <location>
        <begin position="22"/>
        <end position="855"/>
    </location>
</feature>
<dbReference type="PANTHER" id="PTHR11731">
    <property type="entry name" value="PROTEASE FAMILY S9B,C DIPEPTIDYL-PEPTIDASE IV-RELATED"/>
    <property type="match status" value="1"/>
</dbReference>
<sequence length="855" mass="97211">MIYRRLSGFALFLSMSFTAFSQSTPTANYALAARFSPTKVNKMLFSTSVDPHWLKLSDRFWYVYENRDGKNWYIVDAAKNSKRQLFDPVKLAAEITRIVRDPFDGQHLPITNLKFTADENSIRFEILSTLDEEKKDTSKTQAGAAAGRGGRGGAAGRPGAPAPGGKSKKTFFFEYNLNTGVLTEMKDYEKPKTPATWASFSPDKKFVFFSRKNNLYYMDSANYSKALIKEDDSTIVEFPLTKDGVEDYSYGGGGFGNETNVDKEKNKDKRKNVGLLWSKDGRYFTLTRTDNRLVKDLWVINNVAEPRPTLETYKYQMPGEKEAPQRELYLFDFQNKTNKKIKIAAFKDQEMAVWSAPPLQKERDDERRASFWQGTNDKFYLSRTSRDLKRIDLCVVDINSDSARAIVAERLNTYVESRRVGLINGGKELIQWSEADGWAHFYLYDENGKLKNQITSGAFHCEDIEGIDEKNRVLYFTANGREPNEDPYYLHLYRVNFDGTGLKLLNPGNFDNTGNVDDNNRYFVNTSSRVNTAPVSVLQDVTGKVMMTLETTDMSGLFEAGYKFPEPFKVKAADGYTDLYGVMYKPFDFDSTKKYPIIEYVYPGPQTEAVNKAFGKGMDRIDRLAQMGFIVITVGNRGGHPSRSKWYHNFGYGNLRDYGLADKKAAIEQLSYRYKYIDVEKVGIQGHSGGGFMSTAAMLVYPDFFKVAVSSAGNHENNIYNRWWSEKHHGVREQVSDKGDTSFVYAVERNPELAKNLKGHLMLSHGDIDNNVHPANSIRMVNALIKANKRFELVLLPGQRHGYGTMTEYFFWRQCDFFAQHLLGAVPNSVNIEEMDRELELGGEKRAGAAAPDEE</sequence>
<feature type="domain" description="Peptidase S9 prolyl oligopeptidase catalytic" evidence="3">
    <location>
        <begin position="623"/>
        <end position="822"/>
    </location>
</feature>
<feature type="region of interest" description="Disordered" evidence="1">
    <location>
        <begin position="133"/>
        <end position="167"/>
    </location>
</feature>
<evidence type="ECO:0000259" key="3">
    <source>
        <dbReference type="Pfam" id="PF00326"/>
    </source>
</evidence>
<evidence type="ECO:0000313" key="5">
    <source>
        <dbReference type="EMBL" id="MCG2616555.1"/>
    </source>
</evidence>
<proteinExistence type="predicted"/>
<protein>
    <submittedName>
        <fullName evidence="5">DPP IV N-terminal domain-containing protein</fullName>
    </submittedName>
</protein>
<evidence type="ECO:0000256" key="1">
    <source>
        <dbReference type="SAM" id="MobiDB-lite"/>
    </source>
</evidence>
<name>A0ABS9KW73_9BACT</name>
<dbReference type="InterPro" id="IPR050278">
    <property type="entry name" value="Serine_Prot_S9B/DPPIV"/>
</dbReference>
<dbReference type="EMBL" id="JAKLTR010000014">
    <property type="protein sequence ID" value="MCG2616555.1"/>
    <property type="molecule type" value="Genomic_DNA"/>
</dbReference>
<dbReference type="Gene3D" id="2.140.10.30">
    <property type="entry name" value="Dipeptidylpeptidase IV, N-terminal domain"/>
    <property type="match status" value="1"/>
</dbReference>
<dbReference type="RefSeq" id="WP_237875093.1">
    <property type="nucleotide sequence ID" value="NZ_JAKLTR010000014.1"/>
</dbReference>
<reference evidence="5" key="1">
    <citation type="submission" date="2022-01" db="EMBL/GenBank/DDBJ databases">
        <authorList>
            <person name="Jo J.-H."/>
            <person name="Im W.-T."/>
        </authorList>
    </citation>
    <scope>NUCLEOTIDE SEQUENCE</scope>
    <source>
        <strain evidence="5">NA20</strain>
    </source>
</reference>
<dbReference type="SUPFAM" id="SSF53474">
    <property type="entry name" value="alpha/beta-Hydrolases"/>
    <property type="match status" value="1"/>
</dbReference>
<feature type="compositionally biased region" description="Gly residues" evidence="1">
    <location>
        <begin position="146"/>
        <end position="156"/>
    </location>
</feature>
<dbReference type="Pfam" id="PF00930">
    <property type="entry name" value="DPPIV_N"/>
    <property type="match status" value="1"/>
</dbReference>
<dbReference type="SUPFAM" id="SSF82171">
    <property type="entry name" value="DPP6 N-terminal domain-like"/>
    <property type="match status" value="1"/>
</dbReference>
<dbReference type="Pfam" id="PF00326">
    <property type="entry name" value="Peptidase_S9"/>
    <property type="match status" value="1"/>
</dbReference>
<keyword evidence="2" id="KW-0732">Signal</keyword>
<evidence type="ECO:0000259" key="4">
    <source>
        <dbReference type="Pfam" id="PF00930"/>
    </source>
</evidence>
<dbReference type="InterPro" id="IPR029058">
    <property type="entry name" value="AB_hydrolase_fold"/>
</dbReference>
<comment type="caution">
    <text evidence="5">The sequence shown here is derived from an EMBL/GenBank/DDBJ whole genome shotgun (WGS) entry which is preliminary data.</text>
</comment>
<dbReference type="InterPro" id="IPR001375">
    <property type="entry name" value="Peptidase_S9_cat"/>
</dbReference>
<accession>A0ABS9KW73</accession>
<dbReference type="InterPro" id="IPR002469">
    <property type="entry name" value="Peptidase_S9B_N"/>
</dbReference>
<organism evidence="5 6">
    <name type="scientific">Terrimonas ginsenosidimutans</name>
    <dbReference type="NCBI Taxonomy" id="2908004"/>
    <lineage>
        <taxon>Bacteria</taxon>
        <taxon>Pseudomonadati</taxon>
        <taxon>Bacteroidota</taxon>
        <taxon>Chitinophagia</taxon>
        <taxon>Chitinophagales</taxon>
        <taxon>Chitinophagaceae</taxon>
        <taxon>Terrimonas</taxon>
    </lineage>
</organism>
<keyword evidence="6" id="KW-1185">Reference proteome</keyword>
<dbReference type="Gene3D" id="3.40.50.1820">
    <property type="entry name" value="alpha/beta hydrolase"/>
    <property type="match status" value="1"/>
</dbReference>
<feature type="signal peptide" evidence="2">
    <location>
        <begin position="1"/>
        <end position="21"/>
    </location>
</feature>
<gene>
    <name evidence="5" type="ORF">LZZ85_19800</name>
</gene>
<evidence type="ECO:0000313" key="6">
    <source>
        <dbReference type="Proteomes" id="UP001165367"/>
    </source>
</evidence>
<evidence type="ECO:0000256" key="2">
    <source>
        <dbReference type="SAM" id="SignalP"/>
    </source>
</evidence>
<dbReference type="Proteomes" id="UP001165367">
    <property type="component" value="Unassembled WGS sequence"/>
</dbReference>
<feature type="domain" description="Dipeptidylpeptidase IV N-terminal" evidence="4">
    <location>
        <begin position="172"/>
        <end position="533"/>
    </location>
</feature>